<gene>
    <name evidence="3" type="ORF">METZ01_LOCUS461607</name>
</gene>
<evidence type="ECO:0000256" key="2">
    <source>
        <dbReference type="SAM" id="Phobius"/>
    </source>
</evidence>
<dbReference type="EMBL" id="UINC01193238">
    <property type="protein sequence ID" value="SVE08753.1"/>
    <property type="molecule type" value="Genomic_DNA"/>
</dbReference>
<keyword evidence="2" id="KW-0472">Membrane</keyword>
<dbReference type="AlphaFoldDB" id="A0A383AMC1"/>
<feature type="transmembrane region" description="Helical" evidence="2">
    <location>
        <begin position="37"/>
        <end position="55"/>
    </location>
</feature>
<name>A0A383AMC1_9ZZZZ</name>
<accession>A0A383AMC1</accession>
<feature type="region of interest" description="Disordered" evidence="1">
    <location>
        <begin position="1"/>
        <end position="25"/>
    </location>
</feature>
<keyword evidence="2" id="KW-0812">Transmembrane</keyword>
<evidence type="ECO:0000313" key="3">
    <source>
        <dbReference type="EMBL" id="SVE08753.1"/>
    </source>
</evidence>
<feature type="compositionally biased region" description="Basic and acidic residues" evidence="1">
    <location>
        <begin position="1"/>
        <end position="17"/>
    </location>
</feature>
<reference evidence="3" key="1">
    <citation type="submission" date="2018-05" db="EMBL/GenBank/DDBJ databases">
        <authorList>
            <person name="Lanie J.A."/>
            <person name="Ng W.-L."/>
            <person name="Kazmierczak K.M."/>
            <person name="Andrzejewski T.M."/>
            <person name="Davidsen T.M."/>
            <person name="Wayne K.J."/>
            <person name="Tettelin H."/>
            <person name="Glass J.I."/>
            <person name="Rusch D."/>
            <person name="Podicherti R."/>
            <person name="Tsui H.-C.T."/>
            <person name="Winkler M.E."/>
        </authorList>
    </citation>
    <scope>NUCLEOTIDE SEQUENCE</scope>
</reference>
<evidence type="ECO:0000256" key="1">
    <source>
        <dbReference type="SAM" id="MobiDB-lite"/>
    </source>
</evidence>
<organism evidence="3">
    <name type="scientific">marine metagenome</name>
    <dbReference type="NCBI Taxonomy" id="408172"/>
    <lineage>
        <taxon>unclassified sequences</taxon>
        <taxon>metagenomes</taxon>
        <taxon>ecological metagenomes</taxon>
    </lineage>
</organism>
<protein>
    <submittedName>
        <fullName evidence="3">Uncharacterized protein</fullName>
    </submittedName>
</protein>
<feature type="transmembrane region" description="Helical" evidence="2">
    <location>
        <begin position="61"/>
        <end position="80"/>
    </location>
</feature>
<proteinExistence type="predicted"/>
<keyword evidence="2" id="KW-1133">Transmembrane helix</keyword>
<sequence>MDKQSLNTREELPDREPQNGNQHQSTLKKIFRARMRLIVCFWTLPVYVLAVWVLLNNQRGIEVFMYIYMAVWAGFAVDMARRRCPACGQQYFVKNILLNIVTRCCVACGLEEKAYDSSETELN</sequence>